<dbReference type="GO" id="GO:0005525">
    <property type="term" value="F:GTP binding"/>
    <property type="evidence" value="ECO:0007669"/>
    <property type="project" value="UniProtKB-KW"/>
</dbReference>
<feature type="domain" description="AIG1-type G" evidence="5">
    <location>
        <begin position="273"/>
        <end position="475"/>
    </location>
</feature>
<dbReference type="InterPro" id="IPR045058">
    <property type="entry name" value="GIMA/IAN/Toc"/>
</dbReference>
<dbReference type="PANTHER" id="PTHR10903">
    <property type="entry name" value="GTPASE, IMAP FAMILY MEMBER-RELATED"/>
    <property type="match status" value="1"/>
</dbReference>
<evidence type="ECO:0000256" key="3">
    <source>
        <dbReference type="ARBA" id="ARBA00023134"/>
    </source>
</evidence>
<dbReference type="Pfam" id="PF04548">
    <property type="entry name" value="AIG1"/>
    <property type="match status" value="1"/>
</dbReference>
<dbReference type="FunFam" id="3.40.50.300:FF:000366">
    <property type="entry name" value="GTPase, IMAP family member 2"/>
    <property type="match status" value="1"/>
</dbReference>
<evidence type="ECO:0000256" key="4">
    <source>
        <dbReference type="SAM" id="Coils"/>
    </source>
</evidence>
<keyword evidence="3" id="KW-0342">GTP-binding</keyword>
<dbReference type="Proteomes" id="UP001519460">
    <property type="component" value="Unassembled WGS sequence"/>
</dbReference>
<dbReference type="InterPro" id="IPR027417">
    <property type="entry name" value="P-loop_NTPase"/>
</dbReference>
<organism evidence="6 7">
    <name type="scientific">Batillaria attramentaria</name>
    <dbReference type="NCBI Taxonomy" id="370345"/>
    <lineage>
        <taxon>Eukaryota</taxon>
        <taxon>Metazoa</taxon>
        <taxon>Spiralia</taxon>
        <taxon>Lophotrochozoa</taxon>
        <taxon>Mollusca</taxon>
        <taxon>Gastropoda</taxon>
        <taxon>Caenogastropoda</taxon>
        <taxon>Sorbeoconcha</taxon>
        <taxon>Cerithioidea</taxon>
        <taxon>Batillariidae</taxon>
        <taxon>Batillaria</taxon>
    </lineage>
</organism>
<name>A0ABD0JM30_9CAEN</name>
<evidence type="ECO:0000259" key="5">
    <source>
        <dbReference type="PROSITE" id="PS51720"/>
    </source>
</evidence>
<proteinExistence type="inferred from homology"/>
<dbReference type="AlphaFoldDB" id="A0ABD0JM30"/>
<dbReference type="Gene3D" id="3.40.50.300">
    <property type="entry name" value="P-loop containing nucleotide triphosphate hydrolases"/>
    <property type="match status" value="1"/>
</dbReference>
<keyword evidence="2" id="KW-0547">Nucleotide-binding</keyword>
<feature type="coiled-coil region" evidence="4">
    <location>
        <begin position="516"/>
        <end position="615"/>
    </location>
</feature>
<keyword evidence="7" id="KW-1185">Reference proteome</keyword>
<accession>A0ABD0JM30</accession>
<comment type="caution">
    <text evidence="6">The sequence shown here is derived from an EMBL/GenBank/DDBJ whole genome shotgun (WGS) entry which is preliminary data.</text>
</comment>
<dbReference type="SUPFAM" id="SSF52540">
    <property type="entry name" value="P-loop containing nucleoside triphosphate hydrolases"/>
    <property type="match status" value="1"/>
</dbReference>
<dbReference type="EMBL" id="JACVVK020000396">
    <property type="protein sequence ID" value="KAK7475711.1"/>
    <property type="molecule type" value="Genomic_DNA"/>
</dbReference>
<reference evidence="6 7" key="1">
    <citation type="journal article" date="2023" name="Sci. Data">
        <title>Genome assembly of the Korean intertidal mud-creeper Batillaria attramentaria.</title>
        <authorList>
            <person name="Patra A.K."/>
            <person name="Ho P.T."/>
            <person name="Jun S."/>
            <person name="Lee S.J."/>
            <person name="Kim Y."/>
            <person name="Won Y.J."/>
        </authorList>
    </citation>
    <scope>NUCLEOTIDE SEQUENCE [LARGE SCALE GENOMIC DNA]</scope>
    <source>
        <strain evidence="6">Wonlab-2016</strain>
    </source>
</reference>
<evidence type="ECO:0000313" key="7">
    <source>
        <dbReference type="Proteomes" id="UP001519460"/>
    </source>
</evidence>
<dbReference type="PANTHER" id="PTHR10903:SF184">
    <property type="entry name" value="GTP-BINDING PROTEIN A"/>
    <property type="match status" value="1"/>
</dbReference>
<keyword evidence="4" id="KW-0175">Coiled coil</keyword>
<evidence type="ECO:0000256" key="2">
    <source>
        <dbReference type="ARBA" id="ARBA00022741"/>
    </source>
</evidence>
<sequence>MVVRATIGRWPLQSDLAMILRAGVSTSCRIKTMGQSGLLACEFSENIARTRHGFVVLRYDLHAANTPDQILQCFWLPRGLDCICQEGYVFDKQVSKVLFVAIPKLTHDLEGRYVCQVIGNDDSDDEFCQLTHTGKKAKKYMLAKSHDDASEMIPNTGGYEGGEILEDEESFLCEKEFLPEASFLSPQGDVESDETSNLKFLAPREWQSFEAGFPPEHNVVRQSRQRYYQQENQQAKAVVKLEHSSLQAQHSTESESSFGTGTMNFMQSSAENKENFRFLLLGKTASGKSTTGNTILGQKLFYSGISFSSVTRECQLKRSNRMGMEIEIMDCPGLYDTSKSHEEICTIIAQAVACMHPGPDAILLVVRLNNFSAQDFGCYDRLKALFDDSITKFIIVLFTGGDKLEQKKQAFADLRKDAPKELIEVLKECGDRSIVFNNFAVDPLSQVEELFKLVRDLKQQNGGPYVCPKYKMIGEGLEEEVASKLEMVDRIEVAKRKFFEKFEKKTKETAEDLYEKTEEMKAMKQMESERKQELEELRREMKEQMVSAQNRTQTDRATLERTQREKQQCIVALEDEQRRSRGDLEKKEREIKELKIRMKEEREAVKRRYEEVMRDVKDRIAENRQPDFTERFIEVATDPVKAL</sequence>
<dbReference type="PROSITE" id="PS51720">
    <property type="entry name" value="G_AIG1"/>
    <property type="match status" value="1"/>
</dbReference>
<gene>
    <name evidence="6" type="ORF">BaRGS_00033033</name>
</gene>
<dbReference type="InterPro" id="IPR006703">
    <property type="entry name" value="G_AIG1"/>
</dbReference>
<evidence type="ECO:0000313" key="6">
    <source>
        <dbReference type="EMBL" id="KAK7475711.1"/>
    </source>
</evidence>
<protein>
    <recommendedName>
        <fullName evidence="5">AIG1-type G domain-containing protein</fullName>
    </recommendedName>
</protein>
<evidence type="ECO:0000256" key="1">
    <source>
        <dbReference type="ARBA" id="ARBA00008535"/>
    </source>
</evidence>
<comment type="similarity">
    <text evidence="1">Belongs to the TRAFAC class TrmE-Era-EngA-EngB-Septin-like GTPase superfamily. AIG1/Toc34/Toc159-like paraseptin GTPase family. IAN subfamily.</text>
</comment>